<organism evidence="9 10">
    <name type="scientific">Tenacibaculum jejuense</name>
    <dbReference type="NCBI Taxonomy" id="584609"/>
    <lineage>
        <taxon>Bacteria</taxon>
        <taxon>Pseudomonadati</taxon>
        <taxon>Bacteroidota</taxon>
        <taxon>Flavobacteriia</taxon>
        <taxon>Flavobacteriales</taxon>
        <taxon>Flavobacteriaceae</taxon>
        <taxon>Tenacibaculum</taxon>
    </lineage>
</organism>
<dbReference type="GO" id="GO:0003697">
    <property type="term" value="F:single-stranded DNA binding"/>
    <property type="evidence" value="ECO:0007669"/>
    <property type="project" value="InterPro"/>
</dbReference>
<evidence type="ECO:0000256" key="6">
    <source>
        <dbReference type="ARBA" id="ARBA00023125"/>
    </source>
</evidence>
<dbReference type="GO" id="GO:0008233">
    <property type="term" value="F:peptidase activity"/>
    <property type="evidence" value="ECO:0007669"/>
    <property type="project" value="UniProtKB-KW"/>
</dbReference>
<keyword evidence="6" id="KW-0238">DNA-binding</keyword>
<evidence type="ECO:0000256" key="4">
    <source>
        <dbReference type="ARBA" id="ARBA00022801"/>
    </source>
</evidence>
<keyword evidence="2 8" id="KW-0645">Protease</keyword>
<comment type="similarity">
    <text evidence="1 8">Belongs to the SOS response-associated peptidase family.</text>
</comment>
<dbReference type="EMBL" id="LT899436">
    <property type="protein sequence ID" value="SNR13916.1"/>
    <property type="molecule type" value="Genomic_DNA"/>
</dbReference>
<gene>
    <name evidence="9" type="ORF">TJEJU_0107</name>
</gene>
<dbReference type="AlphaFoldDB" id="A0A238U4G1"/>
<protein>
    <recommendedName>
        <fullName evidence="8">Abasic site processing protein</fullName>
        <ecNumber evidence="8">3.4.-.-</ecNumber>
    </recommendedName>
</protein>
<name>A0A238U4G1_9FLAO</name>
<evidence type="ECO:0000256" key="3">
    <source>
        <dbReference type="ARBA" id="ARBA00022763"/>
    </source>
</evidence>
<dbReference type="InterPro" id="IPR003738">
    <property type="entry name" value="SRAP"/>
</dbReference>
<accession>A0A238U4G1</accession>
<dbReference type="GO" id="GO:0106300">
    <property type="term" value="P:protein-DNA covalent cross-linking repair"/>
    <property type="evidence" value="ECO:0007669"/>
    <property type="project" value="InterPro"/>
</dbReference>
<dbReference type="GO" id="GO:0006508">
    <property type="term" value="P:proteolysis"/>
    <property type="evidence" value="ECO:0007669"/>
    <property type="project" value="UniProtKB-KW"/>
</dbReference>
<keyword evidence="3" id="KW-0227">DNA damage</keyword>
<dbReference type="PANTHER" id="PTHR13604">
    <property type="entry name" value="DC12-RELATED"/>
    <property type="match status" value="1"/>
</dbReference>
<proteinExistence type="inferred from homology"/>
<dbReference type="EC" id="3.4.-.-" evidence="8"/>
<keyword evidence="4 8" id="KW-0378">Hydrolase</keyword>
<evidence type="ECO:0000256" key="2">
    <source>
        <dbReference type="ARBA" id="ARBA00022670"/>
    </source>
</evidence>
<evidence type="ECO:0000313" key="10">
    <source>
        <dbReference type="Proteomes" id="UP000215214"/>
    </source>
</evidence>
<sequence length="209" mass="24435">MMYNLSNTADLIFLKDTLQVKFKYPNLYRPKLKIDGYKEQSLSIITMEDPNTVTLGIWGMLPQNFDGSWKKFQRLKNTLHVNKNDIYKNILFKEALLKRRCLIIVTGFYTHYLSEDGITDYLVEKETLKPFYLAGIYNVLDDGFITCTVINTEVNESLKSVNNLYEVMPLQIPKIFKSIWLDKNSTQKAIDHIISKPYITKFKIQKIIS</sequence>
<evidence type="ECO:0000256" key="5">
    <source>
        <dbReference type="ARBA" id="ARBA00023124"/>
    </source>
</evidence>
<keyword evidence="5" id="KW-0190">Covalent protein-DNA linkage</keyword>
<keyword evidence="7" id="KW-0456">Lyase</keyword>
<dbReference type="Pfam" id="PF02586">
    <property type="entry name" value="SRAP"/>
    <property type="match status" value="1"/>
</dbReference>
<evidence type="ECO:0000256" key="8">
    <source>
        <dbReference type="RuleBase" id="RU364100"/>
    </source>
</evidence>
<dbReference type="Gene3D" id="3.90.1680.10">
    <property type="entry name" value="SOS response associated peptidase-like"/>
    <property type="match status" value="1"/>
</dbReference>
<dbReference type="OrthoDB" id="9782620at2"/>
<evidence type="ECO:0000256" key="1">
    <source>
        <dbReference type="ARBA" id="ARBA00008136"/>
    </source>
</evidence>
<dbReference type="PANTHER" id="PTHR13604:SF0">
    <property type="entry name" value="ABASIC SITE PROCESSING PROTEIN HMCES"/>
    <property type="match status" value="1"/>
</dbReference>
<dbReference type="Proteomes" id="UP000215214">
    <property type="component" value="Chromosome TJEJU"/>
</dbReference>
<dbReference type="RefSeq" id="WP_095068787.1">
    <property type="nucleotide sequence ID" value="NZ_LT899436.1"/>
</dbReference>
<dbReference type="KEGG" id="tje:TJEJU_0107"/>
<dbReference type="SUPFAM" id="SSF143081">
    <property type="entry name" value="BB1717-like"/>
    <property type="match status" value="1"/>
</dbReference>
<keyword evidence="10" id="KW-1185">Reference proteome</keyword>
<evidence type="ECO:0000256" key="7">
    <source>
        <dbReference type="ARBA" id="ARBA00023239"/>
    </source>
</evidence>
<evidence type="ECO:0000313" key="9">
    <source>
        <dbReference type="EMBL" id="SNR13916.1"/>
    </source>
</evidence>
<reference evidence="9 10" key="1">
    <citation type="submission" date="2017-07" db="EMBL/GenBank/DDBJ databases">
        <authorList>
            <person name="Sun Z.S."/>
            <person name="Albrecht U."/>
            <person name="Echele G."/>
            <person name="Lee C.C."/>
        </authorList>
    </citation>
    <scope>NUCLEOTIDE SEQUENCE [LARGE SCALE GENOMIC DNA]</scope>
    <source>
        <strain evidence="10">type strain: KCTC 22618</strain>
    </source>
</reference>
<dbReference type="GO" id="GO:0016829">
    <property type="term" value="F:lyase activity"/>
    <property type="evidence" value="ECO:0007669"/>
    <property type="project" value="UniProtKB-KW"/>
</dbReference>
<dbReference type="InterPro" id="IPR036590">
    <property type="entry name" value="SRAP-like"/>
</dbReference>